<evidence type="ECO:0000313" key="2">
    <source>
        <dbReference type="Proteomes" id="UP000074382"/>
    </source>
</evidence>
<reference evidence="2" key="1">
    <citation type="journal article" date="2017" name="Acta Aliment.">
        <title>Plant polysaccharide degrading enzyme system of Thermpbifida cellulosilytica TB100 revealed by de novo genome project data.</title>
        <authorList>
            <person name="Toth A."/>
            <person name="Baka E."/>
            <person name="Luzics S."/>
            <person name="Bata-Vidacs I."/>
            <person name="Nagy I."/>
            <person name="Balint B."/>
            <person name="Herceg R."/>
            <person name="Olasz F."/>
            <person name="Wilk T."/>
            <person name="Nagy T."/>
            <person name="Kriszt B."/>
            <person name="Nagy I."/>
            <person name="Kukolya J."/>
        </authorList>
    </citation>
    <scope>NUCLEOTIDE SEQUENCE [LARGE SCALE GENOMIC DNA]</scope>
    <source>
        <strain evidence="2">TB100</strain>
    </source>
</reference>
<sequence>METMDERYGKAESQRIEDVQWISEATANGDVLLCKDLRITVNPLEAQCLYMTAPGSLVSPTGT</sequence>
<comment type="caution">
    <text evidence="1">The sequence shown here is derived from an EMBL/GenBank/DDBJ whole genome shotgun (WGS) entry which is preliminary data.</text>
</comment>
<dbReference type="AlphaFoldDB" id="A0A147KLB4"/>
<proteinExistence type="predicted"/>
<dbReference type="EMBL" id="LGEM01000016">
    <property type="protein sequence ID" value="KUP98043.1"/>
    <property type="molecule type" value="Genomic_DNA"/>
</dbReference>
<name>A0A147KLB4_THECS</name>
<dbReference type="PATRIC" id="fig|665004.4.peg.2651"/>
<keyword evidence="2" id="KW-1185">Reference proteome</keyword>
<gene>
    <name evidence="1" type="ORF">AC529_03575</name>
</gene>
<dbReference type="Proteomes" id="UP000074382">
    <property type="component" value="Unassembled WGS sequence"/>
</dbReference>
<protein>
    <submittedName>
        <fullName evidence="1">Uncharacterized protein</fullName>
    </submittedName>
</protein>
<evidence type="ECO:0000313" key="1">
    <source>
        <dbReference type="EMBL" id="KUP98043.1"/>
    </source>
</evidence>
<accession>A0A147KLB4</accession>
<organism evidence="1 2">
    <name type="scientific">Thermobifida cellulosilytica TB100</name>
    <dbReference type="NCBI Taxonomy" id="665004"/>
    <lineage>
        <taxon>Bacteria</taxon>
        <taxon>Bacillati</taxon>
        <taxon>Actinomycetota</taxon>
        <taxon>Actinomycetes</taxon>
        <taxon>Streptosporangiales</taxon>
        <taxon>Nocardiopsidaceae</taxon>
        <taxon>Thermobifida</taxon>
    </lineage>
</organism>